<proteinExistence type="predicted"/>
<evidence type="ECO:0000313" key="1">
    <source>
        <dbReference type="EMBL" id="MDQ0904713.1"/>
    </source>
</evidence>
<organism evidence="1 2">
    <name type="scientific">Streptomyces canus</name>
    <dbReference type="NCBI Taxonomy" id="58343"/>
    <lineage>
        <taxon>Bacteria</taxon>
        <taxon>Bacillati</taxon>
        <taxon>Actinomycetota</taxon>
        <taxon>Actinomycetes</taxon>
        <taxon>Kitasatosporales</taxon>
        <taxon>Streptomycetaceae</taxon>
        <taxon>Streptomyces</taxon>
        <taxon>Streptomyces aurantiacus group</taxon>
    </lineage>
</organism>
<evidence type="ECO:0008006" key="3">
    <source>
        <dbReference type="Google" id="ProtNLM"/>
    </source>
</evidence>
<dbReference type="AlphaFoldDB" id="A0AAW8F5E8"/>
<protein>
    <recommendedName>
        <fullName evidence="3">FXSXX-COOH protein</fullName>
    </recommendedName>
</protein>
<comment type="caution">
    <text evidence="1">The sequence shown here is derived from an EMBL/GenBank/DDBJ whole genome shotgun (WGS) entry which is preliminary data.</text>
</comment>
<sequence length="51" mass="5333">MKALKIAATDTRRAVQATPLSSGPHIAAASRTNRLFDQGQRPTIAATSGRA</sequence>
<accession>A0AAW8F5E8</accession>
<gene>
    <name evidence="1" type="ORF">QFZ22_000698</name>
</gene>
<name>A0AAW8F5E8_9ACTN</name>
<dbReference type="EMBL" id="JAUSZV010000005">
    <property type="protein sequence ID" value="MDQ0904713.1"/>
    <property type="molecule type" value="Genomic_DNA"/>
</dbReference>
<dbReference type="RefSeq" id="WP_306972275.1">
    <property type="nucleotide sequence ID" value="NZ_JAUSYQ010000002.1"/>
</dbReference>
<evidence type="ECO:0000313" key="2">
    <source>
        <dbReference type="Proteomes" id="UP001234216"/>
    </source>
</evidence>
<dbReference type="Proteomes" id="UP001234216">
    <property type="component" value="Unassembled WGS sequence"/>
</dbReference>
<reference evidence="1" key="1">
    <citation type="submission" date="2023-07" db="EMBL/GenBank/DDBJ databases">
        <title>Comparative genomics of wheat-associated soil bacteria to identify genetic determinants of phenazine resistance.</title>
        <authorList>
            <person name="Mouncey N."/>
        </authorList>
    </citation>
    <scope>NUCLEOTIDE SEQUENCE</scope>
    <source>
        <strain evidence="1">V4I22</strain>
    </source>
</reference>